<comment type="caution">
    <text evidence="1">The sequence shown here is derived from an EMBL/GenBank/DDBJ whole genome shotgun (WGS) entry which is preliminary data.</text>
</comment>
<name>A0ACC6UZM4_9CREN</name>
<dbReference type="EMBL" id="JZWT02000006">
    <property type="protein sequence ID" value="MFB6490277.1"/>
    <property type="molecule type" value="Genomic_DNA"/>
</dbReference>
<accession>A0ACC6UZM4</accession>
<sequence>MSPVYCVAAVYVSSVEIAIVVIVEFVASVLVFTTLEKYAQETRQADVKALAGSGLHWGFLG</sequence>
<organism evidence="1 2">
    <name type="scientific">Thermoproteus sp. AZ2</name>
    <dbReference type="NCBI Taxonomy" id="1609232"/>
    <lineage>
        <taxon>Archaea</taxon>
        <taxon>Thermoproteota</taxon>
        <taxon>Thermoprotei</taxon>
        <taxon>Thermoproteales</taxon>
        <taxon>Thermoproteaceae</taxon>
        <taxon>Thermoproteus</taxon>
    </lineage>
</organism>
<evidence type="ECO:0000313" key="1">
    <source>
        <dbReference type="EMBL" id="MFB6490277.1"/>
    </source>
</evidence>
<evidence type="ECO:0000313" key="2">
    <source>
        <dbReference type="Proteomes" id="UP000033636"/>
    </source>
</evidence>
<proteinExistence type="predicted"/>
<gene>
    <name evidence="1" type="ORF">TU35_003345</name>
</gene>
<reference evidence="1" key="1">
    <citation type="submission" date="2024-07" db="EMBL/GenBank/DDBJ databases">
        <title>Metagenome and Metagenome-Assembled Genomes of Archaea from a hot spring from the geothermal field of Los Azufres, Mexico.</title>
        <authorList>
            <person name="Marin-Paredes R."/>
            <person name="Martinez-Romero E."/>
            <person name="Servin-Garciduenas L.E."/>
        </authorList>
    </citation>
    <scope>NUCLEOTIDE SEQUENCE</scope>
</reference>
<dbReference type="Proteomes" id="UP000033636">
    <property type="component" value="Unassembled WGS sequence"/>
</dbReference>
<protein>
    <submittedName>
        <fullName evidence="1">Uncharacterized protein</fullName>
    </submittedName>
</protein>